<reference evidence="6 7" key="1">
    <citation type="submission" date="2018-08" db="EMBL/GenBank/DDBJ databases">
        <title>Murine metabolic-syndrome-specific gut microbial biobank.</title>
        <authorList>
            <person name="Liu C."/>
        </authorList>
    </citation>
    <scope>NUCLEOTIDE SEQUENCE [LARGE SCALE GENOMIC DNA]</scope>
    <source>
        <strain evidence="6 7">583</strain>
    </source>
</reference>
<comment type="caution">
    <text evidence="6">The sequence shown here is derived from an EMBL/GenBank/DDBJ whole genome shotgun (WGS) entry which is preliminary data.</text>
</comment>
<evidence type="ECO:0000256" key="2">
    <source>
        <dbReference type="ARBA" id="ARBA00022898"/>
    </source>
</evidence>
<keyword evidence="2 4" id="KW-0663">Pyridoxal phosphate</keyword>
<dbReference type="InterPro" id="IPR001926">
    <property type="entry name" value="TrpB-like_PALP"/>
</dbReference>
<dbReference type="GO" id="GO:0030170">
    <property type="term" value="F:pyridoxal phosphate binding"/>
    <property type="evidence" value="ECO:0007669"/>
    <property type="project" value="InterPro"/>
</dbReference>
<evidence type="ECO:0000256" key="3">
    <source>
        <dbReference type="ARBA" id="ARBA00023239"/>
    </source>
</evidence>
<sequence length="414" mass="46624">MDIIDRLKSLNEIIWYNPNYIAYPNMNDFSINIEDVKKAESRLLRFTPYIEKVFPETKDGIIESPINRIYKMKNKIENIFDTKIYGNLLLKRDDLLPIAGSIKARGGIYEVLKYAEELLLKQGLLNINDDYRILTEEKFKNFFSQYTIQVGSTGNLGLSIGIISAKIGFKVIVHMSYDAKKWKKDLLRSKGVKVVEYEDDYSIAVKEGRYLSDRDPKSYFIDDENSKNLFLGYTVGGMRVKKQLDNMGILVDEDNPLFVYLPCGVGGGPGGVAYGLKLVYGDNVKCFFAEPTHSPAMLLGLATGKYDKISVKDIGLDNKTEADGLAVGRPSPIASEIMDKLLTGAFTIEDKKLHIFLKALYKSENIFLEPSALAGFLGPIFTSSKYKEENITHLCWGTGGSLVPKEVREEFLMI</sequence>
<dbReference type="GO" id="GO:0036088">
    <property type="term" value="P:D-serine catabolic process"/>
    <property type="evidence" value="ECO:0007669"/>
    <property type="project" value="TreeGrafter"/>
</dbReference>
<comment type="catalytic activity">
    <reaction evidence="4">
        <text>D-serine = pyruvate + NH4(+)</text>
        <dbReference type="Rhea" id="RHEA:13977"/>
        <dbReference type="ChEBI" id="CHEBI:15361"/>
        <dbReference type="ChEBI" id="CHEBI:28938"/>
        <dbReference type="ChEBI" id="CHEBI:35247"/>
        <dbReference type="EC" id="4.3.1.18"/>
    </reaction>
</comment>
<dbReference type="Pfam" id="PF00291">
    <property type="entry name" value="PALP"/>
    <property type="match status" value="1"/>
</dbReference>
<dbReference type="GO" id="GO:0009097">
    <property type="term" value="P:isoleucine biosynthetic process"/>
    <property type="evidence" value="ECO:0007669"/>
    <property type="project" value="TreeGrafter"/>
</dbReference>
<dbReference type="NCBIfam" id="TIGR02035">
    <property type="entry name" value="D_Ser_am_lyase"/>
    <property type="match status" value="1"/>
</dbReference>
<keyword evidence="3 4" id="KW-0456">Lyase</keyword>
<dbReference type="Gene3D" id="3.40.50.1100">
    <property type="match status" value="2"/>
</dbReference>
<comment type="cofactor">
    <cofactor evidence="1 4">
        <name>pyridoxal 5'-phosphate</name>
        <dbReference type="ChEBI" id="CHEBI:597326"/>
    </cofactor>
</comment>
<dbReference type="EMBL" id="QXXA01000018">
    <property type="protein sequence ID" value="NBI08025.1"/>
    <property type="molecule type" value="Genomic_DNA"/>
</dbReference>
<comment type="similarity">
    <text evidence="4">Belongs to the serine/threonine dehydratase family. DsdA subfamily.</text>
</comment>
<gene>
    <name evidence="4" type="primary">dsdA</name>
    <name evidence="6" type="ORF">D3Z33_14285</name>
</gene>
<organism evidence="6 7">
    <name type="scientific">Senegalia massiliensis</name>
    <dbReference type="NCBI Taxonomy" id="1720316"/>
    <lineage>
        <taxon>Bacteria</taxon>
        <taxon>Bacillati</taxon>
        <taxon>Bacillota</taxon>
        <taxon>Clostridia</taxon>
        <taxon>Eubacteriales</taxon>
        <taxon>Clostridiaceae</taxon>
        <taxon>Senegalia</taxon>
    </lineage>
</organism>
<proteinExistence type="inferred from homology"/>
<dbReference type="GO" id="GO:0008721">
    <property type="term" value="F:D-serine ammonia-lyase activity"/>
    <property type="evidence" value="ECO:0007669"/>
    <property type="project" value="UniProtKB-EC"/>
</dbReference>
<accession>A0A845QZX9</accession>
<dbReference type="OrthoDB" id="9780546at2"/>
<evidence type="ECO:0000313" key="7">
    <source>
        <dbReference type="Proteomes" id="UP000467132"/>
    </source>
</evidence>
<dbReference type="GO" id="GO:0016836">
    <property type="term" value="F:hydro-lyase activity"/>
    <property type="evidence" value="ECO:0007669"/>
    <property type="project" value="UniProtKB-UniRule"/>
</dbReference>
<name>A0A845QZX9_9CLOT</name>
<feature type="domain" description="Tryptophan synthase beta chain-like PALP" evidence="5">
    <location>
        <begin position="85"/>
        <end position="389"/>
    </location>
</feature>
<dbReference type="AlphaFoldDB" id="A0A845QZX9"/>
<keyword evidence="7" id="KW-1185">Reference proteome</keyword>
<dbReference type="HAMAP" id="MF_01030">
    <property type="entry name" value="D_Ser_dehydrat"/>
    <property type="match status" value="1"/>
</dbReference>
<dbReference type="RefSeq" id="WP_160198489.1">
    <property type="nucleotide sequence ID" value="NZ_QXXA01000018.1"/>
</dbReference>
<evidence type="ECO:0000259" key="5">
    <source>
        <dbReference type="Pfam" id="PF00291"/>
    </source>
</evidence>
<dbReference type="NCBIfam" id="NF002823">
    <property type="entry name" value="PRK02991.1"/>
    <property type="match status" value="1"/>
</dbReference>
<dbReference type="PANTHER" id="PTHR48078">
    <property type="entry name" value="THREONINE DEHYDRATASE, MITOCHONDRIAL-RELATED"/>
    <property type="match status" value="1"/>
</dbReference>
<dbReference type="PANTHER" id="PTHR48078:SF9">
    <property type="entry name" value="D-SERINE DEHYDRATASE"/>
    <property type="match status" value="1"/>
</dbReference>
<dbReference type="EC" id="4.3.1.18" evidence="4"/>
<dbReference type="InterPro" id="IPR050147">
    <property type="entry name" value="Ser/Thr_Dehydratase"/>
</dbReference>
<protein>
    <recommendedName>
        <fullName evidence="4">Probable D-serine dehydratase</fullName>
        <ecNumber evidence="4">4.3.1.18</ecNumber>
    </recommendedName>
    <alternativeName>
        <fullName evidence="4">D-serine deaminase</fullName>
        <shortName evidence="4">DSD</shortName>
    </alternativeName>
</protein>
<dbReference type="InterPro" id="IPR036052">
    <property type="entry name" value="TrpB-like_PALP_sf"/>
</dbReference>
<dbReference type="InterPro" id="IPR011780">
    <property type="entry name" value="D_Ser_am_lyase"/>
</dbReference>
<evidence type="ECO:0000256" key="4">
    <source>
        <dbReference type="HAMAP-Rule" id="MF_01030"/>
    </source>
</evidence>
<feature type="modified residue" description="N6-(pyridoxal phosphate)lysine" evidence="4">
    <location>
        <position position="103"/>
    </location>
</feature>
<dbReference type="Proteomes" id="UP000467132">
    <property type="component" value="Unassembled WGS sequence"/>
</dbReference>
<evidence type="ECO:0000256" key="1">
    <source>
        <dbReference type="ARBA" id="ARBA00001933"/>
    </source>
</evidence>
<dbReference type="SUPFAM" id="SSF53686">
    <property type="entry name" value="Tryptophan synthase beta subunit-like PLP-dependent enzymes"/>
    <property type="match status" value="1"/>
</dbReference>
<evidence type="ECO:0000313" key="6">
    <source>
        <dbReference type="EMBL" id="NBI08025.1"/>
    </source>
</evidence>